<proteinExistence type="predicted"/>
<reference evidence="2" key="1">
    <citation type="submission" date="2015-11" db="EMBL/GenBank/DDBJ databases">
        <title>De novo transcriptome assembly of four potential Pierce s Disease insect vectors from Arizona vineyards.</title>
        <authorList>
            <person name="Tassone E.E."/>
        </authorList>
    </citation>
    <scope>NUCLEOTIDE SEQUENCE</scope>
</reference>
<evidence type="ECO:0000313" key="2">
    <source>
        <dbReference type="EMBL" id="JAS96652.1"/>
    </source>
</evidence>
<dbReference type="AlphaFoldDB" id="A0A1B6JBV9"/>
<sequence length="241" mass="25841">MVDFKIYNNWPNHCRDNDLMCVDRDRMREKERQARAQMSSAAEREADAAGPLFGGPIRVNPSHNDKVSQQVRGTLGEYESVKHLLEEPGRLLGYDGVPPPSPAPVMPPSPRLHQPAPAPAPTPSPQEFKKPKTAGHSQQHSNHHHNHTNAQRGGFVKPADGKPAYGGRGFYPGQPVKHGSTGGGSGDHRTNGLVPSKGPPASNPFRTIHQHPPRPLPRLNVDNSGQSLARAPGGSIGGGSA</sequence>
<gene>
    <name evidence="2" type="ORF">g.45363</name>
</gene>
<evidence type="ECO:0000256" key="1">
    <source>
        <dbReference type="SAM" id="MobiDB-lite"/>
    </source>
</evidence>
<dbReference type="EMBL" id="GECU01011054">
    <property type="protein sequence ID" value="JAS96652.1"/>
    <property type="molecule type" value="Transcribed_RNA"/>
</dbReference>
<dbReference type="Pfam" id="PF05110">
    <property type="entry name" value="AF-4"/>
    <property type="match status" value="1"/>
</dbReference>
<feature type="region of interest" description="Disordered" evidence="1">
    <location>
        <begin position="90"/>
        <end position="241"/>
    </location>
</feature>
<feature type="non-terminal residue" evidence="2">
    <location>
        <position position="241"/>
    </location>
</feature>
<feature type="region of interest" description="Disordered" evidence="1">
    <location>
        <begin position="31"/>
        <end position="67"/>
    </location>
</feature>
<organism evidence="2">
    <name type="scientific">Homalodisca liturata</name>
    <dbReference type="NCBI Taxonomy" id="320908"/>
    <lineage>
        <taxon>Eukaryota</taxon>
        <taxon>Metazoa</taxon>
        <taxon>Ecdysozoa</taxon>
        <taxon>Arthropoda</taxon>
        <taxon>Hexapoda</taxon>
        <taxon>Insecta</taxon>
        <taxon>Pterygota</taxon>
        <taxon>Neoptera</taxon>
        <taxon>Paraneoptera</taxon>
        <taxon>Hemiptera</taxon>
        <taxon>Auchenorrhyncha</taxon>
        <taxon>Membracoidea</taxon>
        <taxon>Cicadellidae</taxon>
        <taxon>Cicadellinae</taxon>
        <taxon>Proconiini</taxon>
        <taxon>Homalodisca</taxon>
    </lineage>
</organism>
<dbReference type="Gene3D" id="6.10.250.2670">
    <property type="match status" value="1"/>
</dbReference>
<protein>
    <submittedName>
        <fullName evidence="2">Uncharacterized protein</fullName>
    </submittedName>
</protein>
<accession>A0A1B6JBV9</accession>
<feature type="compositionally biased region" description="Pro residues" evidence="1">
    <location>
        <begin position="97"/>
        <end position="124"/>
    </location>
</feature>
<name>A0A1B6JBV9_9HEMI</name>